<proteinExistence type="predicted"/>
<comment type="caution">
    <text evidence="1">The sequence shown here is derived from an EMBL/GenBank/DDBJ whole genome shotgun (WGS) entry which is preliminary data.</text>
</comment>
<dbReference type="RefSeq" id="WP_068708951.1">
    <property type="nucleotide sequence ID" value="NZ_BAAAXQ010000022.1"/>
</dbReference>
<dbReference type="Proteomes" id="UP001501577">
    <property type="component" value="Unassembled WGS sequence"/>
</dbReference>
<gene>
    <name evidence="1" type="ORF">GCM10019998_07620</name>
</gene>
<sequence>MNIIENIQIGERYKVQPSHFHRPFIGIVKKVEDTDITFEVENFEFVDQEKINDDRLITVDIADVKYPMNQNYFFS</sequence>
<evidence type="ECO:0008006" key="3">
    <source>
        <dbReference type="Google" id="ProtNLM"/>
    </source>
</evidence>
<dbReference type="EMBL" id="BAAAXQ010000022">
    <property type="protein sequence ID" value="GAA3014031.1"/>
    <property type="molecule type" value="Genomic_DNA"/>
</dbReference>
<evidence type="ECO:0000313" key="1">
    <source>
        <dbReference type="EMBL" id="GAA3014031.1"/>
    </source>
</evidence>
<protein>
    <recommendedName>
        <fullName evidence="3">DUF2187 domain-containing protein</fullName>
    </recommendedName>
</protein>
<organism evidence="1 2">
    <name type="scientific">Tetragenococcus solitarius</name>
    <dbReference type="NCBI Taxonomy" id="71453"/>
    <lineage>
        <taxon>Bacteria</taxon>
        <taxon>Bacillati</taxon>
        <taxon>Bacillota</taxon>
        <taxon>Bacilli</taxon>
        <taxon>Lactobacillales</taxon>
        <taxon>Enterococcaceae</taxon>
        <taxon>Tetragenococcus</taxon>
    </lineage>
</organism>
<keyword evidence="2" id="KW-1185">Reference proteome</keyword>
<evidence type="ECO:0000313" key="2">
    <source>
        <dbReference type="Proteomes" id="UP001501577"/>
    </source>
</evidence>
<name>A0ABN3Y285_9ENTE</name>
<accession>A0ABN3Y285</accession>
<reference evidence="1 2" key="1">
    <citation type="journal article" date="2019" name="Int. J. Syst. Evol. Microbiol.">
        <title>The Global Catalogue of Microorganisms (GCM) 10K type strain sequencing project: providing services to taxonomists for standard genome sequencing and annotation.</title>
        <authorList>
            <consortium name="The Broad Institute Genomics Platform"/>
            <consortium name="The Broad Institute Genome Sequencing Center for Infectious Disease"/>
            <person name="Wu L."/>
            <person name="Ma J."/>
        </authorList>
    </citation>
    <scope>NUCLEOTIDE SEQUENCE [LARGE SCALE GENOMIC DNA]</scope>
    <source>
        <strain evidence="1 2">JCM 8736</strain>
    </source>
</reference>